<evidence type="ECO:0000313" key="5">
    <source>
        <dbReference type="Proteomes" id="UP000015104"/>
    </source>
</evidence>
<dbReference type="Gene3D" id="3.40.50.10190">
    <property type="entry name" value="BRCT domain"/>
    <property type="match status" value="3"/>
</dbReference>
<sequence length="625" mass="71002">MDDFFNTSRHPRKSTNKRPRSDNHGTDVTLEDETQLTNEFLPVRGISTPFPGALPFGVEETFHTSGDPAKDRLFKIFFLKSQDCDGLRSAYNSLLREVFNPRWIDFSEIDEMISLHENPVLVLDSFESSEFSLLKSKKSLKIFSAFALLSINPRKPKDLLSFKHPHIASTCMKKVSLTFSGISDNSVVSEIRSKTRAMGGIFKPALYAKTTHIVATNWNTEKVKHFRKANKPVMRPGWVFRCWEKREDILDIKELDPQEFTLPVFAGMNICVSGFEQRERIKIKQMVVTNGGNWHSGLLLNQYDADTEYTQSTQIDPNNKTTHLVVASKAGDKYKAAMSDPDVKIVNIDWINKSQLQGIPQMEDDPKYCLRDDSAMNELRRAERERKRKQLQSCSQNSTTSTQDNSLPVLPLKKDIFTIIEKLVFTKTIPSTVVFDGLSFCFCGLGTNYHQNVKKLISRLGGIVYNELVSAVTHVIIGPHMTSRDAYNLNRHEEKYRSISKVSLEWVVECAENGKLCPPYFDDKLEKFLEQISSTQDLPANDAKDVAYARALKRADEFTKEIDLVEKLNQNNNKNNPKSSNSNVKSGFRMGSFSAAAKLKIKSIPKRRESNNLSIPVEWANSSNE</sequence>
<feature type="compositionally biased region" description="Basic residues" evidence="2">
    <location>
        <begin position="9"/>
        <end position="18"/>
    </location>
</feature>
<feature type="compositionally biased region" description="Low complexity" evidence="2">
    <location>
        <begin position="391"/>
        <end position="406"/>
    </location>
</feature>
<evidence type="ECO:0000259" key="3">
    <source>
        <dbReference type="PROSITE" id="PS50172"/>
    </source>
</evidence>
<feature type="domain" description="BRCT" evidence="3">
    <location>
        <begin position="260"/>
        <end position="351"/>
    </location>
</feature>
<feature type="region of interest" description="Disordered" evidence="2">
    <location>
        <begin position="382"/>
        <end position="406"/>
    </location>
</feature>
<dbReference type="KEGG" id="tut:107371517"/>
<dbReference type="Proteomes" id="UP000015104">
    <property type="component" value="Unassembled WGS sequence"/>
</dbReference>
<dbReference type="STRING" id="32264.T1JW76"/>
<reference evidence="5" key="1">
    <citation type="submission" date="2011-08" db="EMBL/GenBank/DDBJ databases">
        <authorList>
            <person name="Rombauts S."/>
        </authorList>
    </citation>
    <scope>NUCLEOTIDE SEQUENCE</scope>
    <source>
        <strain evidence="5">London</strain>
    </source>
</reference>
<dbReference type="OrthoDB" id="251770at2759"/>
<dbReference type="InterPro" id="IPR001357">
    <property type="entry name" value="BRCT_dom"/>
</dbReference>
<reference evidence="4" key="2">
    <citation type="submission" date="2015-06" db="UniProtKB">
        <authorList>
            <consortium name="EnsemblMetazoa"/>
        </authorList>
    </citation>
    <scope>IDENTIFICATION</scope>
</reference>
<proteinExistence type="predicted"/>
<dbReference type="PANTHER" id="PTHR13561">
    <property type="entry name" value="DNA REPLICATION REGULATOR DPB11-RELATED"/>
    <property type="match status" value="1"/>
</dbReference>
<dbReference type="AlphaFoldDB" id="T1JW76"/>
<dbReference type="GO" id="GO:0033314">
    <property type="term" value="P:mitotic DNA replication checkpoint signaling"/>
    <property type="evidence" value="ECO:0007669"/>
    <property type="project" value="TreeGrafter"/>
</dbReference>
<accession>T1JW76</accession>
<keyword evidence="1" id="KW-0677">Repeat</keyword>
<dbReference type="Pfam" id="PF00533">
    <property type="entry name" value="BRCT"/>
    <property type="match status" value="3"/>
</dbReference>
<name>T1JW76_TETUR</name>
<dbReference type="CDD" id="cd00027">
    <property type="entry name" value="BRCT"/>
    <property type="match status" value="1"/>
</dbReference>
<evidence type="ECO:0000256" key="2">
    <source>
        <dbReference type="SAM" id="MobiDB-lite"/>
    </source>
</evidence>
<dbReference type="EMBL" id="CAEY01000807">
    <property type="status" value="NOT_ANNOTATED_CDS"/>
    <property type="molecule type" value="Genomic_DNA"/>
</dbReference>
<keyword evidence="5" id="KW-1185">Reference proteome</keyword>
<dbReference type="PROSITE" id="PS50172">
    <property type="entry name" value="BRCT"/>
    <property type="match status" value="3"/>
</dbReference>
<feature type="domain" description="BRCT" evidence="3">
    <location>
        <begin position="167"/>
        <end position="247"/>
    </location>
</feature>
<evidence type="ECO:0000313" key="4">
    <source>
        <dbReference type="EnsemblMetazoa" id="tetur02g07270.1"/>
    </source>
</evidence>
<dbReference type="GO" id="GO:0006270">
    <property type="term" value="P:DNA replication initiation"/>
    <property type="evidence" value="ECO:0007669"/>
    <property type="project" value="TreeGrafter"/>
</dbReference>
<dbReference type="InterPro" id="IPR059215">
    <property type="entry name" value="BRCT2_TopBP1-like"/>
</dbReference>
<dbReference type="PANTHER" id="PTHR13561:SF20">
    <property type="entry name" value="DNA TOPOISOMERASE 2-BINDING PROTEIN 1"/>
    <property type="match status" value="1"/>
</dbReference>
<dbReference type="SMART" id="SM00292">
    <property type="entry name" value="BRCT"/>
    <property type="match status" value="3"/>
</dbReference>
<feature type="compositionally biased region" description="Low complexity" evidence="2">
    <location>
        <begin position="568"/>
        <end position="586"/>
    </location>
</feature>
<protein>
    <recommendedName>
        <fullName evidence="3">BRCT domain-containing protein</fullName>
    </recommendedName>
</protein>
<dbReference type="CDD" id="cd17731">
    <property type="entry name" value="BRCT_TopBP1_rpt2_like"/>
    <property type="match status" value="1"/>
</dbReference>
<feature type="domain" description="BRCT" evidence="3">
    <location>
        <begin position="430"/>
        <end position="516"/>
    </location>
</feature>
<dbReference type="InterPro" id="IPR036420">
    <property type="entry name" value="BRCT_dom_sf"/>
</dbReference>
<feature type="region of interest" description="Disordered" evidence="2">
    <location>
        <begin position="1"/>
        <end position="28"/>
    </location>
</feature>
<dbReference type="eggNOG" id="KOG1929">
    <property type="taxonomic scope" value="Eukaryota"/>
</dbReference>
<dbReference type="SUPFAM" id="SSF52113">
    <property type="entry name" value="BRCT domain"/>
    <property type="match status" value="3"/>
</dbReference>
<dbReference type="HOGENOM" id="CLU_492892_0_0_1"/>
<dbReference type="GO" id="GO:0007095">
    <property type="term" value="P:mitotic G2 DNA damage checkpoint signaling"/>
    <property type="evidence" value="ECO:0007669"/>
    <property type="project" value="TreeGrafter"/>
</dbReference>
<gene>
    <name evidence="4" type="primary">107371517</name>
</gene>
<organism evidence="4 5">
    <name type="scientific">Tetranychus urticae</name>
    <name type="common">Two-spotted spider mite</name>
    <dbReference type="NCBI Taxonomy" id="32264"/>
    <lineage>
        <taxon>Eukaryota</taxon>
        <taxon>Metazoa</taxon>
        <taxon>Ecdysozoa</taxon>
        <taxon>Arthropoda</taxon>
        <taxon>Chelicerata</taxon>
        <taxon>Arachnida</taxon>
        <taxon>Acari</taxon>
        <taxon>Acariformes</taxon>
        <taxon>Trombidiformes</taxon>
        <taxon>Prostigmata</taxon>
        <taxon>Eleutherengona</taxon>
        <taxon>Raphignathae</taxon>
        <taxon>Tetranychoidea</taxon>
        <taxon>Tetranychidae</taxon>
        <taxon>Tetranychus</taxon>
    </lineage>
</organism>
<evidence type="ECO:0000256" key="1">
    <source>
        <dbReference type="ARBA" id="ARBA00022737"/>
    </source>
</evidence>
<feature type="region of interest" description="Disordered" evidence="2">
    <location>
        <begin position="568"/>
        <end position="587"/>
    </location>
</feature>
<dbReference type="EnsemblMetazoa" id="tetur02g07270.1">
    <property type="protein sequence ID" value="tetur02g07270.1"/>
    <property type="gene ID" value="tetur02g07270"/>
</dbReference>